<evidence type="ECO:0000256" key="4">
    <source>
        <dbReference type="ARBA" id="ARBA00022729"/>
    </source>
</evidence>
<dbReference type="InterPro" id="IPR001810">
    <property type="entry name" value="F-box_dom"/>
</dbReference>
<dbReference type="RefSeq" id="XP_041151898.1">
    <property type="nucleotide sequence ID" value="XM_041308319.1"/>
</dbReference>
<dbReference type="InterPro" id="IPR017853">
    <property type="entry name" value="GH"/>
</dbReference>
<dbReference type="Pfam" id="PF12937">
    <property type="entry name" value="F-box-like"/>
    <property type="match status" value="1"/>
</dbReference>
<dbReference type="Pfam" id="PF00728">
    <property type="entry name" value="Glyco_hydro_20"/>
    <property type="match status" value="1"/>
</dbReference>
<keyword evidence="10" id="KW-1185">Reference proteome</keyword>
<feature type="chain" id="PRO_5040407948" description="beta-N-acetylhexosaminidase" evidence="6">
    <location>
        <begin position="20"/>
        <end position="325"/>
    </location>
</feature>
<evidence type="ECO:0000313" key="9">
    <source>
        <dbReference type="EMBL" id="KAG1784413.1"/>
    </source>
</evidence>
<feature type="signal peptide" evidence="6">
    <location>
        <begin position="1"/>
        <end position="19"/>
    </location>
</feature>
<dbReference type="InterPro" id="IPR025705">
    <property type="entry name" value="Beta_hexosaminidase_sua/sub"/>
</dbReference>
<dbReference type="GO" id="GO:0004563">
    <property type="term" value="F:beta-N-acetylhexosaminidase activity"/>
    <property type="evidence" value="ECO:0007669"/>
    <property type="project" value="UniProtKB-EC"/>
</dbReference>
<comment type="caution">
    <text evidence="9">The sequence shown here is derived from an EMBL/GenBank/DDBJ whole genome shotgun (WGS) entry which is preliminary data.</text>
</comment>
<evidence type="ECO:0000313" key="10">
    <source>
        <dbReference type="Proteomes" id="UP000719766"/>
    </source>
</evidence>
<sequence length="325" mass="35955">MVFCLLMVFPAAIIVATCTEYVASFDASPWINLANKPPAGQLRFYFSTRAMKLANLYADDYLAQQQLNSTGMTLNGALDTFTQTTRDALIVHGKTPVVWEDAAVVARRGFGIIHAPSNHFYLDYGAGEGLGDDPIGLAYTFYSLANLTKAQYELVVGGEQILWSEQSGPQNVDLIAWPRAASSAEIFWSGKQPIGAALNVTDALPRLHGLVMHQALLVHEVLLEIFAYVPYTETPLTQKLLSALARTCKIFYEPAMDLLWTKIYGLEPLLGCVARLHPLIYHSGIRLTERLHNSGTNPGRKVSSHYLPMRPINFCVTPPAYAHWT</sequence>
<dbReference type="GO" id="GO:0005975">
    <property type="term" value="P:carbohydrate metabolic process"/>
    <property type="evidence" value="ECO:0007669"/>
    <property type="project" value="InterPro"/>
</dbReference>
<dbReference type="AlphaFoldDB" id="A0A9P7D9X1"/>
<dbReference type="GO" id="GO:0016020">
    <property type="term" value="C:membrane"/>
    <property type="evidence" value="ECO:0007669"/>
    <property type="project" value="TreeGrafter"/>
</dbReference>
<dbReference type="PANTHER" id="PTHR22600">
    <property type="entry name" value="BETA-HEXOSAMINIDASE"/>
    <property type="match status" value="1"/>
</dbReference>
<keyword evidence="4 6" id="KW-0732">Signal</keyword>
<dbReference type="Gene3D" id="3.20.20.80">
    <property type="entry name" value="Glycosidases"/>
    <property type="match status" value="1"/>
</dbReference>
<name>A0A9P7D9X1_9AGAM</name>
<organism evidence="9 10">
    <name type="scientific">Suillus plorans</name>
    <dbReference type="NCBI Taxonomy" id="116603"/>
    <lineage>
        <taxon>Eukaryota</taxon>
        <taxon>Fungi</taxon>
        <taxon>Dikarya</taxon>
        <taxon>Basidiomycota</taxon>
        <taxon>Agaricomycotina</taxon>
        <taxon>Agaricomycetes</taxon>
        <taxon>Agaricomycetidae</taxon>
        <taxon>Boletales</taxon>
        <taxon>Suillineae</taxon>
        <taxon>Suillaceae</taxon>
        <taxon>Suillus</taxon>
    </lineage>
</organism>
<evidence type="ECO:0000256" key="6">
    <source>
        <dbReference type="SAM" id="SignalP"/>
    </source>
</evidence>
<dbReference type="EC" id="3.2.1.52" evidence="3"/>
<proteinExistence type="inferred from homology"/>
<evidence type="ECO:0000259" key="7">
    <source>
        <dbReference type="Pfam" id="PF00728"/>
    </source>
</evidence>
<evidence type="ECO:0000259" key="8">
    <source>
        <dbReference type="Pfam" id="PF12937"/>
    </source>
</evidence>
<comment type="catalytic activity">
    <reaction evidence="1">
        <text>Hydrolysis of terminal non-reducing N-acetyl-D-hexosamine residues in N-acetyl-beta-D-hexosaminides.</text>
        <dbReference type="EC" id="3.2.1.52"/>
    </reaction>
</comment>
<dbReference type="GO" id="GO:0030203">
    <property type="term" value="P:glycosaminoglycan metabolic process"/>
    <property type="evidence" value="ECO:0007669"/>
    <property type="project" value="TreeGrafter"/>
</dbReference>
<dbReference type="PANTHER" id="PTHR22600:SF26">
    <property type="entry name" value="BETA-N-ACETYLHEXOSAMINIDASE"/>
    <property type="match status" value="1"/>
</dbReference>
<dbReference type="GeneID" id="64602083"/>
<dbReference type="OrthoDB" id="3041441at2759"/>
<evidence type="ECO:0000256" key="1">
    <source>
        <dbReference type="ARBA" id="ARBA00001231"/>
    </source>
</evidence>
<protein>
    <recommendedName>
        <fullName evidence="3">beta-N-acetylhexosaminidase</fullName>
        <ecNumber evidence="3">3.2.1.52</ecNumber>
    </recommendedName>
</protein>
<accession>A0A9P7D9X1</accession>
<evidence type="ECO:0000256" key="5">
    <source>
        <dbReference type="ARBA" id="ARBA00022801"/>
    </source>
</evidence>
<comment type="similarity">
    <text evidence="2">Belongs to the glycosyl hydrolase 20 family.</text>
</comment>
<evidence type="ECO:0000256" key="3">
    <source>
        <dbReference type="ARBA" id="ARBA00012663"/>
    </source>
</evidence>
<keyword evidence="5 9" id="KW-0378">Hydrolase</keyword>
<evidence type="ECO:0000256" key="2">
    <source>
        <dbReference type="ARBA" id="ARBA00006285"/>
    </source>
</evidence>
<feature type="domain" description="Glycoside hydrolase family 20 catalytic" evidence="7">
    <location>
        <begin position="103"/>
        <end position="190"/>
    </location>
</feature>
<dbReference type="InterPro" id="IPR015883">
    <property type="entry name" value="Glyco_hydro_20_cat"/>
</dbReference>
<gene>
    <name evidence="9" type="ORF">HD556DRAFT_1464210</name>
</gene>
<dbReference type="EMBL" id="JABBWE010000149">
    <property type="protein sequence ID" value="KAG1784413.1"/>
    <property type="molecule type" value="Genomic_DNA"/>
</dbReference>
<dbReference type="Proteomes" id="UP000719766">
    <property type="component" value="Unassembled WGS sequence"/>
</dbReference>
<reference evidence="9" key="1">
    <citation type="journal article" date="2020" name="New Phytol.">
        <title>Comparative genomics reveals dynamic genome evolution in host specialist ectomycorrhizal fungi.</title>
        <authorList>
            <person name="Lofgren L.A."/>
            <person name="Nguyen N.H."/>
            <person name="Vilgalys R."/>
            <person name="Ruytinx J."/>
            <person name="Liao H.L."/>
            <person name="Branco S."/>
            <person name="Kuo A."/>
            <person name="LaButti K."/>
            <person name="Lipzen A."/>
            <person name="Andreopoulos W."/>
            <person name="Pangilinan J."/>
            <person name="Riley R."/>
            <person name="Hundley H."/>
            <person name="Na H."/>
            <person name="Barry K."/>
            <person name="Grigoriev I.V."/>
            <person name="Stajich J.E."/>
            <person name="Kennedy P.G."/>
        </authorList>
    </citation>
    <scope>NUCLEOTIDE SEQUENCE</scope>
    <source>
        <strain evidence="9">S12</strain>
    </source>
</reference>
<feature type="domain" description="F-box" evidence="8">
    <location>
        <begin position="219"/>
        <end position="264"/>
    </location>
</feature>
<dbReference type="SUPFAM" id="SSF51445">
    <property type="entry name" value="(Trans)glycosidases"/>
    <property type="match status" value="1"/>
</dbReference>